<evidence type="ECO:0000256" key="14">
    <source>
        <dbReference type="PROSITE-ProRule" id="PRU01360"/>
    </source>
</evidence>
<dbReference type="AlphaFoldDB" id="A0AAN0ML90"/>
<evidence type="ECO:0000256" key="9">
    <source>
        <dbReference type="ARBA" id="ARBA00023065"/>
    </source>
</evidence>
<feature type="signal peptide" evidence="17">
    <location>
        <begin position="1"/>
        <end position="29"/>
    </location>
</feature>
<dbReference type="SUPFAM" id="SSF56935">
    <property type="entry name" value="Porins"/>
    <property type="match status" value="1"/>
</dbReference>
<feature type="short sequence motif" description="TonB C-terminal box" evidence="15">
    <location>
        <begin position="761"/>
        <end position="778"/>
    </location>
</feature>
<keyword evidence="10 16" id="KW-0798">TonB box</keyword>
<keyword evidence="5" id="KW-0410">Iron transport</keyword>
<dbReference type="Gene3D" id="2.40.170.20">
    <property type="entry name" value="TonB-dependent receptor, beta-barrel domain"/>
    <property type="match status" value="1"/>
</dbReference>
<keyword evidence="6 14" id="KW-0812">Transmembrane</keyword>
<dbReference type="GO" id="GO:0009279">
    <property type="term" value="C:cell outer membrane"/>
    <property type="evidence" value="ECO:0007669"/>
    <property type="project" value="UniProtKB-SubCell"/>
</dbReference>
<keyword evidence="8" id="KW-0408">Iron</keyword>
<keyword evidence="11 14" id="KW-0472">Membrane</keyword>
<name>A0AAN0ML90_9GAMM</name>
<evidence type="ECO:0000256" key="6">
    <source>
        <dbReference type="ARBA" id="ARBA00022692"/>
    </source>
</evidence>
<evidence type="ECO:0000313" key="20">
    <source>
        <dbReference type="Proteomes" id="UP001377830"/>
    </source>
</evidence>
<feature type="domain" description="Secretin/TonB short N-terminal" evidence="18">
    <location>
        <begin position="57"/>
        <end position="108"/>
    </location>
</feature>
<dbReference type="EMBL" id="AP028908">
    <property type="protein sequence ID" value="BES85202.1"/>
    <property type="molecule type" value="Genomic_DNA"/>
</dbReference>
<comment type="subcellular location">
    <subcellularLocation>
        <location evidence="1 14">Cell outer membrane</location>
        <topology evidence="1 14">Multi-pass membrane protein</topology>
    </subcellularLocation>
</comment>
<evidence type="ECO:0000259" key="18">
    <source>
        <dbReference type="SMART" id="SM00965"/>
    </source>
</evidence>
<dbReference type="PROSITE" id="PS01156">
    <property type="entry name" value="TONB_DEPENDENT_REC_2"/>
    <property type="match status" value="1"/>
</dbReference>
<organism evidence="19 20">
    <name type="scientific">Pectobacterium araliae</name>
    <dbReference type="NCBI Taxonomy" id="3073862"/>
    <lineage>
        <taxon>Bacteria</taxon>
        <taxon>Pseudomonadati</taxon>
        <taxon>Pseudomonadota</taxon>
        <taxon>Gammaproteobacteria</taxon>
        <taxon>Enterobacterales</taxon>
        <taxon>Pectobacteriaceae</taxon>
        <taxon>Pectobacterium</taxon>
    </lineage>
</organism>
<dbReference type="InterPro" id="IPR010105">
    <property type="entry name" value="TonB_sidphr_rcpt"/>
</dbReference>
<dbReference type="Gene3D" id="2.170.130.10">
    <property type="entry name" value="TonB-dependent receptor, plug domain"/>
    <property type="match status" value="1"/>
</dbReference>
<evidence type="ECO:0000256" key="8">
    <source>
        <dbReference type="ARBA" id="ARBA00023004"/>
    </source>
</evidence>
<accession>A0AAN0ML90</accession>
<dbReference type="InterPro" id="IPR012910">
    <property type="entry name" value="Plug_dom"/>
</dbReference>
<dbReference type="Proteomes" id="UP001377830">
    <property type="component" value="Chromosome"/>
</dbReference>
<protein>
    <submittedName>
        <fullName evidence="19">TonB-dependent siderophore receptor</fullName>
    </submittedName>
</protein>
<dbReference type="PANTHER" id="PTHR32552">
    <property type="entry name" value="FERRICHROME IRON RECEPTOR-RELATED"/>
    <property type="match status" value="1"/>
</dbReference>
<evidence type="ECO:0000256" key="10">
    <source>
        <dbReference type="ARBA" id="ARBA00023077"/>
    </source>
</evidence>
<evidence type="ECO:0000256" key="2">
    <source>
        <dbReference type="ARBA" id="ARBA00009810"/>
    </source>
</evidence>
<dbReference type="InterPro" id="IPR000531">
    <property type="entry name" value="Beta-barrel_TonB"/>
</dbReference>
<reference evidence="20" key="1">
    <citation type="journal article" date="2024" name="Int. J. Syst. Evol. Microbiol.">
        <title>Pectobacterium araliae sp. nov., a pathogen causing bacterial soft rot of Japanese angelica tree in Japan.</title>
        <authorList>
            <person name="Sawada H."/>
            <person name="Someya N."/>
            <person name="Morohoshi T."/>
            <person name="Ono M."/>
            <person name="Satou M."/>
        </authorList>
    </citation>
    <scope>NUCLEOTIDE SEQUENCE [LARGE SCALE GENOMIC DNA]</scope>
    <source>
        <strain evidence="20">MAFF 302110</strain>
    </source>
</reference>
<dbReference type="InterPro" id="IPR011662">
    <property type="entry name" value="Secretin/TonB_short_N"/>
</dbReference>
<evidence type="ECO:0000256" key="3">
    <source>
        <dbReference type="ARBA" id="ARBA00022448"/>
    </source>
</evidence>
<dbReference type="Pfam" id="PF00593">
    <property type="entry name" value="TonB_dep_Rec_b-barrel"/>
    <property type="match status" value="1"/>
</dbReference>
<evidence type="ECO:0000256" key="7">
    <source>
        <dbReference type="ARBA" id="ARBA00022729"/>
    </source>
</evidence>
<dbReference type="PROSITE" id="PS52016">
    <property type="entry name" value="TONB_DEPENDENT_REC_3"/>
    <property type="match status" value="1"/>
</dbReference>
<evidence type="ECO:0000256" key="5">
    <source>
        <dbReference type="ARBA" id="ARBA00022496"/>
    </source>
</evidence>
<comment type="similarity">
    <text evidence="2 14 16">Belongs to the TonB-dependent receptor family.</text>
</comment>
<evidence type="ECO:0000256" key="11">
    <source>
        <dbReference type="ARBA" id="ARBA00023136"/>
    </source>
</evidence>
<evidence type="ECO:0000256" key="13">
    <source>
        <dbReference type="ARBA" id="ARBA00023237"/>
    </source>
</evidence>
<dbReference type="Gene3D" id="3.55.50.30">
    <property type="match status" value="1"/>
</dbReference>
<proteinExistence type="inferred from homology"/>
<dbReference type="RefSeq" id="WP_261848358.1">
    <property type="nucleotide sequence ID" value="NZ_AP028908.1"/>
</dbReference>
<dbReference type="SMART" id="SM00965">
    <property type="entry name" value="STN"/>
    <property type="match status" value="1"/>
</dbReference>
<evidence type="ECO:0000256" key="12">
    <source>
        <dbReference type="ARBA" id="ARBA00023170"/>
    </source>
</evidence>
<keyword evidence="7 17" id="KW-0732">Signal</keyword>
<dbReference type="NCBIfam" id="TIGR01783">
    <property type="entry name" value="TonB-siderophor"/>
    <property type="match status" value="1"/>
</dbReference>
<evidence type="ECO:0000313" key="19">
    <source>
        <dbReference type="EMBL" id="BES85202.1"/>
    </source>
</evidence>
<keyword evidence="20" id="KW-1185">Reference proteome</keyword>
<evidence type="ECO:0000256" key="15">
    <source>
        <dbReference type="PROSITE-ProRule" id="PRU10144"/>
    </source>
</evidence>
<dbReference type="InterPro" id="IPR010917">
    <property type="entry name" value="TonB_rcpt_CS"/>
</dbReference>
<evidence type="ECO:0000256" key="4">
    <source>
        <dbReference type="ARBA" id="ARBA00022452"/>
    </source>
</evidence>
<gene>
    <name evidence="19" type="ORF">PEC302110_22990</name>
</gene>
<dbReference type="InterPro" id="IPR036942">
    <property type="entry name" value="Beta-barrel_TonB_sf"/>
</dbReference>
<dbReference type="Pfam" id="PF07715">
    <property type="entry name" value="Plug"/>
    <property type="match status" value="1"/>
</dbReference>
<keyword evidence="4 14" id="KW-1134">Transmembrane beta strand</keyword>
<keyword evidence="9" id="KW-0406">Ion transport</keyword>
<dbReference type="GO" id="GO:0015891">
    <property type="term" value="P:siderophore transport"/>
    <property type="evidence" value="ECO:0007669"/>
    <property type="project" value="InterPro"/>
</dbReference>
<keyword evidence="3 14" id="KW-0813">Transport</keyword>
<sequence>MMMNKHRLKTVPKVVAVLIALLSPIGTYAATGDIYTYSLAKAPLAETLLSIARQSRENISFEPDLVKGYTSRSVQGPLTVEQAIAIVLEGTDLQFTRTNNGTLTIIRKPVLPAKVEESQLPPIEVRARQERGYAADSASTATRGIDTPILELSKSVSTVSAELIKDQQSPSVLDALQNVSGVTTSQATVGPSSSVRIRGFDAYNDVITDGLQSSGGRFALNTPLIGIDKIEVVKGPEAVIGGGAGKFGGVINLVSKKPQATAWRELSTVVDSSGKTSLGLDLTGALTEDEKLRGRIIGLTENHGDTDRDWDGGKNKYLAPSLAWKDTVNDLLIGAELQNETRPFGNYAYTPSNSLNDLVTVPHAKDDGFDYKSRRYYINYKRYFSQDWEFTTQAQYASYLSEMNAWLASPNPLNSPTSIFAQANQNGLNYRSKSFSTSLGKYVELGATTHNLLLGFDFIDSESRQDIRGVFNDASTPFLLLPVGQNIILPSVKSLPYGIDYLSDSRSRTIENSYYFQDQFSIADDWHFLLSARRITYRPVGDSTIESLTKWLYGGGIVYQLTPAFSTYASYSEGVTNSFQYATRDGSGLPPTQAKQYEIGTKYGLDNAKVVLTTALYRLEKKNVPKQDPLDPNFYFASSGQVSRGLEVELKGKPTDKLNVSLTYNNILAEDDDGLRIGDEPRHHANLWTTYHLTDNWSVGGGIDARSKTSYSSQSIGEFKFPGQTRLDAMVRYEARQWSATLGVRNLTNRDLYDGGSSPYYLYQEPERTFTLSGSMKF</sequence>
<dbReference type="InterPro" id="IPR037066">
    <property type="entry name" value="Plug_dom_sf"/>
</dbReference>
<dbReference type="GO" id="GO:0038023">
    <property type="term" value="F:signaling receptor activity"/>
    <property type="evidence" value="ECO:0007669"/>
    <property type="project" value="InterPro"/>
</dbReference>
<dbReference type="CDD" id="cd01347">
    <property type="entry name" value="ligand_gated_channel"/>
    <property type="match status" value="1"/>
</dbReference>
<feature type="chain" id="PRO_5045154496" evidence="17">
    <location>
        <begin position="30"/>
        <end position="778"/>
    </location>
</feature>
<dbReference type="PANTHER" id="PTHR32552:SF68">
    <property type="entry name" value="FERRICHROME OUTER MEMBRANE TRANSPORTER_PHAGE RECEPTOR"/>
    <property type="match status" value="1"/>
</dbReference>
<dbReference type="KEGG" id="parl:PEC302110_22990"/>
<evidence type="ECO:0000256" key="17">
    <source>
        <dbReference type="SAM" id="SignalP"/>
    </source>
</evidence>
<evidence type="ECO:0000256" key="1">
    <source>
        <dbReference type="ARBA" id="ARBA00004571"/>
    </source>
</evidence>
<dbReference type="GO" id="GO:0015344">
    <property type="term" value="F:siderophore uptake transmembrane transporter activity"/>
    <property type="evidence" value="ECO:0007669"/>
    <property type="project" value="TreeGrafter"/>
</dbReference>
<keyword evidence="12 19" id="KW-0675">Receptor</keyword>
<dbReference type="Pfam" id="PF07660">
    <property type="entry name" value="STN"/>
    <property type="match status" value="1"/>
</dbReference>
<keyword evidence="13 14" id="KW-0998">Cell outer membrane</keyword>
<dbReference type="InterPro" id="IPR039426">
    <property type="entry name" value="TonB-dep_rcpt-like"/>
</dbReference>
<evidence type="ECO:0000256" key="16">
    <source>
        <dbReference type="RuleBase" id="RU003357"/>
    </source>
</evidence>